<evidence type="ECO:0000313" key="2">
    <source>
        <dbReference type="Proteomes" id="UP001219518"/>
    </source>
</evidence>
<gene>
    <name evidence="1" type="ORF">KUF71_026050</name>
</gene>
<reference evidence="1" key="2">
    <citation type="journal article" date="2023" name="BMC Genomics">
        <title>Pest status, molecular evolution, and epigenetic factors derived from the genome assembly of Frankliniella fusca, a thysanopteran phytovirus vector.</title>
        <authorList>
            <person name="Catto M.A."/>
            <person name="Labadie P.E."/>
            <person name="Jacobson A.L."/>
            <person name="Kennedy G.G."/>
            <person name="Srinivasan R."/>
            <person name="Hunt B.G."/>
        </authorList>
    </citation>
    <scope>NUCLEOTIDE SEQUENCE</scope>
    <source>
        <strain evidence="1">PL_HMW_Pooled</strain>
    </source>
</reference>
<dbReference type="InterPro" id="IPR021917">
    <property type="entry name" value="Unchr_Zn-peptidase-like"/>
</dbReference>
<evidence type="ECO:0000313" key="1">
    <source>
        <dbReference type="EMBL" id="KAK3917038.1"/>
    </source>
</evidence>
<keyword evidence="1" id="KW-0482">Metalloprotease</keyword>
<dbReference type="AlphaFoldDB" id="A0AAE1H976"/>
<organism evidence="1 2">
    <name type="scientific">Frankliniella fusca</name>
    <dbReference type="NCBI Taxonomy" id="407009"/>
    <lineage>
        <taxon>Eukaryota</taxon>
        <taxon>Metazoa</taxon>
        <taxon>Ecdysozoa</taxon>
        <taxon>Arthropoda</taxon>
        <taxon>Hexapoda</taxon>
        <taxon>Insecta</taxon>
        <taxon>Pterygota</taxon>
        <taxon>Neoptera</taxon>
        <taxon>Paraneoptera</taxon>
        <taxon>Thysanoptera</taxon>
        <taxon>Terebrantia</taxon>
        <taxon>Thripoidea</taxon>
        <taxon>Thripidae</taxon>
        <taxon>Frankliniella</taxon>
    </lineage>
</organism>
<keyword evidence="2" id="KW-1185">Reference proteome</keyword>
<dbReference type="PANTHER" id="PTHR21054:SF2">
    <property type="entry name" value="MIP04191P"/>
    <property type="match status" value="1"/>
</dbReference>
<dbReference type="EMBL" id="JAHWGI010000666">
    <property type="protein sequence ID" value="KAK3917038.1"/>
    <property type="molecule type" value="Genomic_DNA"/>
</dbReference>
<proteinExistence type="predicted"/>
<keyword evidence="1" id="KW-0645">Protease</keyword>
<name>A0AAE1H976_9NEOP</name>
<reference evidence="1" key="1">
    <citation type="submission" date="2021-07" db="EMBL/GenBank/DDBJ databases">
        <authorList>
            <person name="Catto M.A."/>
            <person name="Jacobson A."/>
            <person name="Kennedy G."/>
            <person name="Labadie P."/>
            <person name="Hunt B.G."/>
            <person name="Srinivasan R."/>
        </authorList>
    </citation>
    <scope>NUCLEOTIDE SEQUENCE</scope>
    <source>
        <strain evidence="1">PL_HMW_Pooled</strain>
        <tissue evidence="1">Head</tissue>
    </source>
</reference>
<dbReference type="Pfam" id="PF12044">
    <property type="entry name" value="Metallopep"/>
    <property type="match status" value="1"/>
</dbReference>
<keyword evidence="1" id="KW-0378">Hydrolase</keyword>
<dbReference type="Proteomes" id="UP001219518">
    <property type="component" value="Unassembled WGS sequence"/>
</dbReference>
<sequence length="566" mass="63633">MVEICTSNEHCIKISNVNSGEEICHSVLLVEGIIESTNNDCKAPMAVTIEQISGLLCNPPTTIHKVSSNMSFKCLLKLDLGMNKFIIKFCLVEKEIIFYFKPRQTNFCVVPIFVICKGHDGRFQAPAYEDNSIESACERISTGIQIIQSLFAERLQRGGYGRLTFQLLADIDQSAPDCHVFYSDISVKDAHNASADTLWTWLAREIMLSKLGSKERKYVAFLSSTHYNGSKVRKGVLTHEETLQSTQGYVSLGGGGLALMGTGCLHTWAPSIEEVIPRLLNAVAVDKTQFMDESNYRGTYGGCYSTTLGAAAHEMGHTFDLGHNAHGLMGLDYHNIHDMLVTEETSVSPVKSVAENYSQQMQLDKNLSLGKGDEEYQKLLNISTGKERCEELVPELQVVWSLPKSQISCKTTCMLKSDNTNTMSKFEKHRNTAKHCSGMSTEHHQYETSGEKDFFRPTFDRDDASPFWPESCISILSFHKWFNPDATTDYSGDFHFDPSQKQISSEYGLGVIEIRDSESQSILHWKFPRESLPKTFNIPEHYIYPNSHILWVIDQVGNSKAFDLKK</sequence>
<accession>A0AAE1H976</accession>
<comment type="caution">
    <text evidence="1">The sequence shown here is derived from an EMBL/GenBank/DDBJ whole genome shotgun (WGS) entry which is preliminary data.</text>
</comment>
<protein>
    <submittedName>
        <fullName evidence="1">Zinc metalloproteinase YIL108W</fullName>
    </submittedName>
</protein>
<dbReference type="GO" id="GO:0008237">
    <property type="term" value="F:metallopeptidase activity"/>
    <property type="evidence" value="ECO:0007669"/>
    <property type="project" value="UniProtKB-KW"/>
</dbReference>
<dbReference type="PANTHER" id="PTHR21054">
    <property type="entry name" value="ZINC METALLOPROTEINASE-RELATED"/>
    <property type="match status" value="1"/>
</dbReference>
<dbReference type="InterPro" id="IPR053002">
    <property type="entry name" value="Metalloproteinase_M10B"/>
</dbReference>